<dbReference type="InterPro" id="IPR023214">
    <property type="entry name" value="HAD_sf"/>
</dbReference>
<feature type="binding site" evidence="4">
    <location>
        <position position="250"/>
    </location>
    <ligand>
        <name>Mg(2+)</name>
        <dbReference type="ChEBI" id="CHEBI:18420"/>
    </ligand>
</feature>
<dbReference type="Pfam" id="PF13344">
    <property type="entry name" value="Hydrolase_6"/>
    <property type="match status" value="1"/>
</dbReference>
<sequence>MSSSQIRHILDLSPKERQRFVDSFDCVICDCDGVLWTVFDPIPGVGEALKTLQTHGKTLRYITNNSVFTYDHYAAQFRTLGITLTPSDIIHPALAIVRHLKSIHFEGLIFCLATQPFKNVLINAGFELTEGPDQPLEESFKKIIATVHDRAPVRAVVIDVDFNINYPKLLRAELYLKNDPKCLLIAGATDKVLHARKGFNLIGPGHFLDVLEQSTGRKATVLGKPGKELANLVGDIFGIEDRGRVLFVGDMLEQDMVFASRCGFQKMLVLSGGASKDDMLQERDVERVPDYYADRLEDLTKLFE</sequence>
<dbReference type="InParanoid" id="A0A6I8U688"/>
<evidence type="ECO:0000256" key="3">
    <source>
        <dbReference type="PIRSR" id="PIRSR000915-2"/>
    </source>
</evidence>
<dbReference type="SUPFAM" id="SSF56784">
    <property type="entry name" value="HAD-like"/>
    <property type="match status" value="1"/>
</dbReference>
<reference evidence="5" key="2">
    <citation type="submission" date="2020-05" db="UniProtKB">
        <authorList>
            <consortium name="EnsemblMetazoa"/>
        </authorList>
    </citation>
    <scope>IDENTIFICATION</scope>
    <source>
        <strain evidence="5">LVP_AGWG</strain>
    </source>
</reference>
<dbReference type="InterPro" id="IPR006357">
    <property type="entry name" value="HAD-SF_hydro_IIA"/>
</dbReference>
<evidence type="ECO:0000313" key="6">
    <source>
        <dbReference type="Proteomes" id="UP000008820"/>
    </source>
</evidence>
<dbReference type="EnsemblMetazoa" id="AAEL024977-RA">
    <property type="protein sequence ID" value="AAEL024977-PA"/>
    <property type="gene ID" value="AAEL024977"/>
</dbReference>
<dbReference type="AlphaFoldDB" id="A0A6I8U688"/>
<feature type="binding site" evidence="4">
    <location>
        <position position="32"/>
    </location>
    <ligand>
        <name>Mg(2+)</name>
        <dbReference type="ChEBI" id="CHEBI:18420"/>
    </ligand>
</feature>
<organism evidence="5 6">
    <name type="scientific">Aedes aegypti</name>
    <name type="common">Yellowfever mosquito</name>
    <name type="synonym">Culex aegypti</name>
    <dbReference type="NCBI Taxonomy" id="7159"/>
    <lineage>
        <taxon>Eukaryota</taxon>
        <taxon>Metazoa</taxon>
        <taxon>Ecdysozoa</taxon>
        <taxon>Arthropoda</taxon>
        <taxon>Hexapoda</taxon>
        <taxon>Insecta</taxon>
        <taxon>Pterygota</taxon>
        <taxon>Neoptera</taxon>
        <taxon>Endopterygota</taxon>
        <taxon>Diptera</taxon>
        <taxon>Nematocera</taxon>
        <taxon>Culicoidea</taxon>
        <taxon>Culicidae</taxon>
        <taxon>Culicinae</taxon>
        <taxon>Aedini</taxon>
        <taxon>Aedes</taxon>
        <taxon>Stegomyia</taxon>
    </lineage>
</organism>
<dbReference type="Gene3D" id="3.40.50.1000">
    <property type="entry name" value="HAD superfamily/HAD-like"/>
    <property type="match status" value="2"/>
</dbReference>
<dbReference type="InterPro" id="IPR036412">
    <property type="entry name" value="HAD-like_sf"/>
</dbReference>
<keyword evidence="1" id="KW-0378">Hydrolase</keyword>
<dbReference type="PIRSF" id="PIRSF000915">
    <property type="entry name" value="PGP-type_phosphatase"/>
    <property type="match status" value="1"/>
</dbReference>
<dbReference type="GO" id="GO:0016791">
    <property type="term" value="F:phosphatase activity"/>
    <property type="evidence" value="ECO:0007669"/>
    <property type="project" value="TreeGrafter"/>
</dbReference>
<keyword evidence="4" id="KW-0460">Magnesium</keyword>
<dbReference type="GO" id="GO:0046872">
    <property type="term" value="F:metal ion binding"/>
    <property type="evidence" value="ECO:0007669"/>
    <property type="project" value="UniProtKB-KW"/>
</dbReference>
<accession>A0A6I8U688</accession>
<dbReference type="Proteomes" id="UP000008820">
    <property type="component" value="Chromosome 1"/>
</dbReference>
<dbReference type="NCBIfam" id="TIGR01460">
    <property type="entry name" value="HAD-SF-IIA"/>
    <property type="match status" value="1"/>
</dbReference>
<evidence type="ECO:0000256" key="1">
    <source>
        <dbReference type="PIRNR" id="PIRNR000915"/>
    </source>
</evidence>
<keyword evidence="6" id="KW-1185">Reference proteome</keyword>
<evidence type="ECO:0000313" key="5">
    <source>
        <dbReference type="EnsemblMetazoa" id="AAEL024977-PA"/>
    </source>
</evidence>
<gene>
    <name evidence="5" type="primary">5576067</name>
</gene>
<evidence type="ECO:0000256" key="4">
    <source>
        <dbReference type="PIRSR" id="PIRSR000915-3"/>
    </source>
</evidence>
<dbReference type="Pfam" id="PF13242">
    <property type="entry name" value="Hydrolase_like"/>
    <property type="match status" value="1"/>
</dbReference>
<protein>
    <submittedName>
        <fullName evidence="5">Uncharacterized protein</fullName>
    </submittedName>
</protein>
<feature type="active site" description="Proton donor" evidence="2">
    <location>
        <position position="32"/>
    </location>
</feature>
<dbReference type="PANTHER" id="PTHR19288:SF4">
    <property type="entry name" value="RE04130P-RELATED"/>
    <property type="match status" value="1"/>
</dbReference>
<evidence type="ECO:0000256" key="2">
    <source>
        <dbReference type="PIRSR" id="PIRSR000915-1"/>
    </source>
</evidence>
<feature type="binding site" evidence="3">
    <location>
        <position position="224"/>
    </location>
    <ligand>
        <name>substrate</name>
    </ligand>
</feature>
<proteinExistence type="inferred from homology"/>
<dbReference type="OrthoDB" id="413953at2759"/>
<name>A0A6I8U688_AEDAE</name>
<comment type="similarity">
    <text evidence="1">Belongs to the HAD-like hydrolase superfamily.</text>
</comment>
<dbReference type="GO" id="GO:0005737">
    <property type="term" value="C:cytoplasm"/>
    <property type="evidence" value="ECO:0007669"/>
    <property type="project" value="TreeGrafter"/>
</dbReference>
<dbReference type="PANTHER" id="PTHR19288">
    <property type="entry name" value="4-NITROPHENYLPHOSPHATASE-RELATED"/>
    <property type="match status" value="1"/>
</dbReference>
<feature type="active site" description="Nucleophile" evidence="2">
    <location>
        <position position="30"/>
    </location>
</feature>
<reference evidence="5 6" key="1">
    <citation type="submission" date="2017-06" db="EMBL/GenBank/DDBJ databases">
        <title>Aedes aegypti genome working group (AGWG) sequencing and assembly.</title>
        <authorList>
            <consortium name="Aedes aegypti Genome Working Group (AGWG)"/>
            <person name="Matthews B.J."/>
        </authorList>
    </citation>
    <scope>NUCLEOTIDE SEQUENCE [LARGE SCALE GENOMIC DNA]</scope>
    <source>
        <strain evidence="5 6">LVP_AGWG</strain>
    </source>
</reference>
<dbReference type="FunFam" id="3.40.50.1000:FF:000170">
    <property type="entry name" value="4-nitrophenylphosphatase"/>
    <property type="match status" value="1"/>
</dbReference>
<dbReference type="FunCoup" id="A0A6I8U688">
    <property type="interactions" value="203"/>
</dbReference>
<comment type="cofactor">
    <cofactor evidence="4">
        <name>Mg(2+)</name>
        <dbReference type="ChEBI" id="CHEBI:18420"/>
    </cofactor>
    <text evidence="4">Divalent metal ions. Mg(2+) is the most effective.</text>
</comment>
<feature type="binding site" evidence="4">
    <location>
        <position position="30"/>
    </location>
    <ligand>
        <name>Mg(2+)</name>
        <dbReference type="ChEBI" id="CHEBI:18420"/>
    </ligand>
</feature>
<keyword evidence="4" id="KW-0479">Metal-binding</keyword>